<reference evidence="2 3" key="1">
    <citation type="submission" date="2015-09" db="EMBL/GenBank/DDBJ databases">
        <authorList>
            <consortium name="Pathogen Informatics"/>
        </authorList>
    </citation>
    <scope>NUCLEOTIDE SEQUENCE [LARGE SCALE GENOMIC DNA]</scope>
    <source>
        <strain evidence="2 3">2789STDY5608887</strain>
    </source>
</reference>
<keyword evidence="2" id="KW-0808">Transferase</keyword>
<proteinExistence type="predicted"/>
<dbReference type="GO" id="GO:0050501">
    <property type="term" value="F:hyaluronan synthase activity"/>
    <property type="evidence" value="ECO:0007669"/>
    <property type="project" value="UniProtKB-EC"/>
</dbReference>
<dbReference type="CDD" id="cd04184">
    <property type="entry name" value="GT2_RfbC_Mx_like"/>
    <property type="match status" value="1"/>
</dbReference>
<dbReference type="Proteomes" id="UP000095453">
    <property type="component" value="Unassembled WGS sequence"/>
</dbReference>
<gene>
    <name evidence="2" type="primary">hyaD_5</name>
    <name evidence="2" type="ORF">ERS852444_02705</name>
</gene>
<evidence type="ECO:0000313" key="3">
    <source>
        <dbReference type="Proteomes" id="UP000095453"/>
    </source>
</evidence>
<dbReference type="Gene3D" id="3.90.550.10">
    <property type="entry name" value="Spore Coat Polysaccharide Biosynthesis Protein SpsA, Chain A"/>
    <property type="match status" value="1"/>
</dbReference>
<dbReference type="AlphaFoldDB" id="A0A173VA53"/>
<protein>
    <submittedName>
        <fullName evidence="2">Hyaluronan synthase</fullName>
        <ecNumber evidence="2">2.4.1.212</ecNumber>
    </submittedName>
</protein>
<accession>A0A173VA53</accession>
<dbReference type="RefSeq" id="WP_055170759.1">
    <property type="nucleotide sequence ID" value="NZ_CYXX01000024.1"/>
</dbReference>
<dbReference type="PANTHER" id="PTHR43685:SF2">
    <property type="entry name" value="GLYCOSYLTRANSFERASE 2-LIKE DOMAIN-CONTAINING PROTEIN"/>
    <property type="match status" value="1"/>
</dbReference>
<name>A0A173VA53_9FIRM</name>
<feature type="domain" description="Glycosyltransferase 2-like" evidence="1">
    <location>
        <begin position="69"/>
        <end position="243"/>
    </location>
</feature>
<dbReference type="InterPro" id="IPR050834">
    <property type="entry name" value="Glycosyltransf_2"/>
</dbReference>
<evidence type="ECO:0000313" key="2">
    <source>
        <dbReference type="EMBL" id="CUN23924.1"/>
    </source>
</evidence>
<dbReference type="Pfam" id="PF00535">
    <property type="entry name" value="Glycos_transf_2"/>
    <property type="match status" value="1"/>
</dbReference>
<keyword evidence="2" id="KW-0328">Glycosyltransferase</keyword>
<dbReference type="InterPro" id="IPR001173">
    <property type="entry name" value="Glyco_trans_2-like"/>
</dbReference>
<dbReference type="InterPro" id="IPR029044">
    <property type="entry name" value="Nucleotide-diphossugar_trans"/>
</dbReference>
<organism evidence="2 3">
    <name type="scientific">Roseburia inulinivorans</name>
    <dbReference type="NCBI Taxonomy" id="360807"/>
    <lineage>
        <taxon>Bacteria</taxon>
        <taxon>Bacillati</taxon>
        <taxon>Bacillota</taxon>
        <taxon>Clostridia</taxon>
        <taxon>Lachnospirales</taxon>
        <taxon>Lachnospiraceae</taxon>
        <taxon>Roseburia</taxon>
    </lineage>
</organism>
<dbReference type="EMBL" id="CYXX01000024">
    <property type="protein sequence ID" value="CUN23924.1"/>
    <property type="molecule type" value="Genomic_DNA"/>
</dbReference>
<dbReference type="PANTHER" id="PTHR43685">
    <property type="entry name" value="GLYCOSYLTRANSFERASE"/>
    <property type="match status" value="1"/>
</dbReference>
<sequence length="481" mass="55922">MKIKTSAIVYGIRYIRRFGLRTLIIRIIEKKREKDSEYQSFYLETKASLEQLEKQRMEVSHWNKKEKISIVTPLYHTPVIFLRELIESVLESSYENWQLCFADATQDGEENQIENIVKEYQKMDEKLTGKKSRICYKKLSQNYGIAENTNQALAMAEGDYIAFLDHDDIITPDALYEMALAAKCAKKTGKEANMFYSDEDKVNENRTAFFEPHFKPDFNQDLLNSNNYITHFLMVSRELLDQVGGINKEYDGAQDYDFILRCTELADNVIHIPKVLYHWRVHERSTAAGAGSKDYAIDAGKCAIESHLQRMGENGKVVVTPYFGFYRIEYGINTENKTEDYVLFADQSLKPLNADWKQILYADCSRKKIGVVGGKIYDRHHRIYEAAFFEKGDWTGAACGENVFSGLREGYGGYMHRANIQMDCDRVSEKCMLVKKEVLEQIEDYEQQIRTPEFSYIVCQKAKEMGYRIMYEPEVKMIFKS</sequence>
<dbReference type="SUPFAM" id="SSF53448">
    <property type="entry name" value="Nucleotide-diphospho-sugar transferases"/>
    <property type="match status" value="2"/>
</dbReference>
<dbReference type="EC" id="2.4.1.212" evidence="2"/>
<evidence type="ECO:0000259" key="1">
    <source>
        <dbReference type="Pfam" id="PF00535"/>
    </source>
</evidence>